<dbReference type="GO" id="GO:0080019">
    <property type="term" value="F:alcohol-forming very long-chain fatty acyl-CoA reductase activity"/>
    <property type="evidence" value="ECO:0007669"/>
    <property type="project" value="InterPro"/>
</dbReference>
<evidence type="ECO:0000256" key="4">
    <source>
        <dbReference type="RuleBase" id="RU363097"/>
    </source>
</evidence>
<accession>A0A7G2CJ43</accession>
<evidence type="ECO:0000256" key="3">
    <source>
        <dbReference type="ARBA" id="ARBA00023098"/>
    </source>
</evidence>
<comment type="function">
    <text evidence="4">Catalyzes the reduction of fatty acyl-CoA to fatty alcohols.</text>
</comment>
<dbReference type="EC" id="1.2.1.84" evidence="4"/>
<dbReference type="Gene3D" id="3.40.50.720">
    <property type="entry name" value="NAD(P)-binding Rossmann-like Domain"/>
    <property type="match status" value="1"/>
</dbReference>
<evidence type="ECO:0000256" key="5">
    <source>
        <dbReference type="SAM" id="MobiDB-lite"/>
    </source>
</evidence>
<evidence type="ECO:0000259" key="6">
    <source>
        <dbReference type="Pfam" id="PF03015"/>
    </source>
</evidence>
<dbReference type="CDD" id="cd05236">
    <property type="entry name" value="FAR-N_SDR_e"/>
    <property type="match status" value="1"/>
</dbReference>
<feature type="domain" description="Fatty acyl-CoA reductase C-terminal" evidence="6">
    <location>
        <begin position="474"/>
        <end position="546"/>
    </location>
</feature>
<dbReference type="Pfam" id="PF03015">
    <property type="entry name" value="Sterile"/>
    <property type="match status" value="1"/>
</dbReference>
<reference evidence="8 9" key="1">
    <citation type="submission" date="2020-08" db="EMBL/GenBank/DDBJ databases">
        <authorList>
            <person name="Newling K."/>
            <person name="Davey J."/>
            <person name="Forrester S."/>
        </authorList>
    </citation>
    <scope>NUCLEOTIDE SEQUENCE [LARGE SCALE GENOMIC DNA]</scope>
    <source>
        <strain evidence="9">Crithidia deanei Carvalho (ATCC PRA-265)</strain>
    </source>
</reference>
<keyword evidence="2 4" id="KW-0444">Lipid biosynthesis</keyword>
<dbReference type="FunFam" id="3.40.50.720:FF:000458">
    <property type="entry name" value="Fatty acyl-CoA reductase"/>
    <property type="match status" value="1"/>
</dbReference>
<keyword evidence="4" id="KW-0521">NADP</keyword>
<dbReference type="Pfam" id="PF07993">
    <property type="entry name" value="NAD_binding_4"/>
    <property type="match status" value="1"/>
</dbReference>
<dbReference type="InterPro" id="IPR033640">
    <property type="entry name" value="FAR_C"/>
</dbReference>
<keyword evidence="4" id="KW-0560">Oxidoreductase</keyword>
<evidence type="ECO:0000256" key="1">
    <source>
        <dbReference type="ARBA" id="ARBA00005928"/>
    </source>
</evidence>
<dbReference type="GO" id="GO:0035336">
    <property type="term" value="P:long-chain fatty-acyl-CoA metabolic process"/>
    <property type="evidence" value="ECO:0007669"/>
    <property type="project" value="TreeGrafter"/>
</dbReference>
<dbReference type="InterPro" id="IPR013120">
    <property type="entry name" value="FAR_NAD-bd"/>
</dbReference>
<evidence type="ECO:0000256" key="2">
    <source>
        <dbReference type="ARBA" id="ARBA00022516"/>
    </source>
</evidence>
<dbReference type="EMBL" id="LR877159">
    <property type="protein sequence ID" value="CAD2219796.1"/>
    <property type="molecule type" value="Genomic_DNA"/>
</dbReference>
<feature type="domain" description="Thioester reductase (TE)" evidence="7">
    <location>
        <begin position="14"/>
        <end position="302"/>
    </location>
</feature>
<evidence type="ECO:0000313" key="9">
    <source>
        <dbReference type="Proteomes" id="UP000515908"/>
    </source>
</evidence>
<organism evidence="8 9">
    <name type="scientific">Angomonas deanei</name>
    <dbReference type="NCBI Taxonomy" id="59799"/>
    <lineage>
        <taxon>Eukaryota</taxon>
        <taxon>Discoba</taxon>
        <taxon>Euglenozoa</taxon>
        <taxon>Kinetoplastea</taxon>
        <taxon>Metakinetoplastina</taxon>
        <taxon>Trypanosomatida</taxon>
        <taxon>Trypanosomatidae</taxon>
        <taxon>Strigomonadinae</taxon>
        <taxon>Angomonas</taxon>
    </lineage>
</organism>
<proteinExistence type="inferred from homology"/>
<keyword evidence="9" id="KW-1185">Reference proteome</keyword>
<dbReference type="PANTHER" id="PTHR11011">
    <property type="entry name" value="MALE STERILITY PROTEIN 2-RELATED"/>
    <property type="match status" value="1"/>
</dbReference>
<protein>
    <recommendedName>
        <fullName evidence="4">Fatty acyl-CoA reductase</fullName>
        <ecNumber evidence="4">1.2.1.84</ecNumber>
    </recommendedName>
</protein>
<feature type="region of interest" description="Disordered" evidence="5">
    <location>
        <begin position="320"/>
        <end position="372"/>
    </location>
</feature>
<dbReference type="OrthoDB" id="429813at2759"/>
<dbReference type="PANTHER" id="PTHR11011:SF45">
    <property type="entry name" value="FATTY ACYL-COA REDUCTASE CG8306-RELATED"/>
    <property type="match status" value="1"/>
</dbReference>
<dbReference type="Proteomes" id="UP000515908">
    <property type="component" value="Chromosome 15"/>
</dbReference>
<dbReference type="VEuPathDB" id="TriTrypDB:ADEAN_000730800"/>
<dbReference type="GO" id="GO:0102965">
    <property type="term" value="F:alcohol-forming long-chain fatty acyl-CoA reductase activity"/>
    <property type="evidence" value="ECO:0007669"/>
    <property type="project" value="UniProtKB-EC"/>
</dbReference>
<dbReference type="SUPFAM" id="SSF51735">
    <property type="entry name" value="NAD(P)-binding Rossmann-fold domains"/>
    <property type="match status" value="1"/>
</dbReference>
<name>A0A7G2CJ43_9TRYP</name>
<gene>
    <name evidence="8" type="ORF">ADEAN_000730800</name>
</gene>
<evidence type="ECO:0000259" key="7">
    <source>
        <dbReference type="Pfam" id="PF07993"/>
    </source>
</evidence>
<keyword evidence="3 4" id="KW-0443">Lipid metabolism</keyword>
<dbReference type="InterPro" id="IPR036291">
    <property type="entry name" value="NAD(P)-bd_dom_sf"/>
</dbReference>
<dbReference type="InterPro" id="IPR026055">
    <property type="entry name" value="FAR"/>
</dbReference>
<comment type="similarity">
    <text evidence="1 4">Belongs to the fatty acyl-CoA reductase family.</text>
</comment>
<feature type="compositionally biased region" description="Low complexity" evidence="5">
    <location>
        <begin position="320"/>
        <end position="337"/>
    </location>
</feature>
<sequence length="569" mass="63699">MDIRTGYSGRTIFLTGGTGFVGKVTLFKIFKEFPDVNTIYILMRGKKSRKFKKYLSPQERLELEVLGSPCFDPLRSEIGDGQWNALKKKVKAINGDITQDFLGISPEERETLFQSVNFVIHLAATVNFNERLDNAVQMNTLGGLRVLSLARHMHKLEAMVHVSTCYVNYPRHGRENVNEEKIYPLDCDPEAMVKNILGMQPAEVEEVSRTLLKQYGFSNTYTFTKSLGERLILRYRNDVPLVIVRPSIIGASYKEPMPGWVDALTAAGGLMLTAALGVVREVVVKKECIADVVPVDCVVNIILKALFKTQQYYRHERQLAPPAEHASPAAAPSAPQPVGITLNVKSSTPSNAMVPPTATATTEATPTGFSEPSVRLHNPTTGEDLPLIYQACVTAGGYGPSWERLTNSLRRFMATSNKPHPKGLSKCDITLTDSQAYFYLRYYLLRYTPYLLTQALVSLPEPIGSPKKAKMVEKWGRAVRRSLLLNKEFKDFILVEWIYDNANSKSLDVGLDEVSQRKFAYDPSSIQWSYYTQLYTYGIFKHIVRETGALQCPTAPPSPTDIFDKAAKM</sequence>
<evidence type="ECO:0000313" key="8">
    <source>
        <dbReference type="EMBL" id="CAD2219796.1"/>
    </source>
</evidence>
<dbReference type="AlphaFoldDB" id="A0A7G2CJ43"/>
<comment type="catalytic activity">
    <reaction evidence="4">
        <text>a long-chain fatty acyl-CoA + 2 NADPH + 2 H(+) = a long-chain primary fatty alcohol + 2 NADP(+) + CoA</text>
        <dbReference type="Rhea" id="RHEA:52716"/>
        <dbReference type="ChEBI" id="CHEBI:15378"/>
        <dbReference type="ChEBI" id="CHEBI:57287"/>
        <dbReference type="ChEBI" id="CHEBI:57783"/>
        <dbReference type="ChEBI" id="CHEBI:58349"/>
        <dbReference type="ChEBI" id="CHEBI:77396"/>
        <dbReference type="ChEBI" id="CHEBI:83139"/>
        <dbReference type="EC" id="1.2.1.84"/>
    </reaction>
</comment>
<feature type="compositionally biased region" description="Low complexity" evidence="5">
    <location>
        <begin position="355"/>
        <end position="367"/>
    </location>
</feature>